<dbReference type="Gene3D" id="3.40.50.2300">
    <property type="match status" value="1"/>
</dbReference>
<dbReference type="PANTHER" id="PTHR30185">
    <property type="entry name" value="CRYPTIC BETA-GLUCOSIDE BGL OPERON ANTITERMINATOR"/>
    <property type="match status" value="1"/>
</dbReference>
<keyword evidence="3" id="KW-0805">Transcription regulation</keyword>
<evidence type="ECO:0000256" key="4">
    <source>
        <dbReference type="ARBA" id="ARBA00023163"/>
    </source>
</evidence>
<reference evidence="8 9" key="1">
    <citation type="submission" date="2021-01" db="EMBL/GenBank/DDBJ databases">
        <title>Genomic Encyclopedia of Type Strains, Phase IV (KMG-IV): sequencing the most valuable type-strain genomes for metagenomic binning, comparative biology and taxonomic classification.</title>
        <authorList>
            <person name="Goeker M."/>
        </authorList>
    </citation>
    <scope>NUCLEOTIDE SEQUENCE [LARGE SCALE GENOMIC DNA]</scope>
    <source>
        <strain evidence="8 9">DSM 25540</strain>
    </source>
</reference>
<dbReference type="InterPro" id="IPR016152">
    <property type="entry name" value="PTrfase/Anion_transptr"/>
</dbReference>
<feature type="domain" description="PTS EIIB type-2" evidence="6">
    <location>
        <begin position="409"/>
        <end position="496"/>
    </location>
</feature>
<dbReference type="SUPFAM" id="SSF63520">
    <property type="entry name" value="PTS-regulatory domain, PRD"/>
    <property type="match status" value="2"/>
</dbReference>
<dbReference type="InterPro" id="IPR036388">
    <property type="entry name" value="WH-like_DNA-bd_sf"/>
</dbReference>
<evidence type="ECO:0000256" key="1">
    <source>
        <dbReference type="ARBA" id="ARBA00022679"/>
    </source>
</evidence>
<dbReference type="InterPro" id="IPR050661">
    <property type="entry name" value="BglG_antiterminators"/>
</dbReference>
<feature type="domain" description="PTS EIIA type-2" evidence="5">
    <location>
        <begin position="518"/>
        <end position="666"/>
    </location>
</feature>
<dbReference type="SUPFAM" id="SSF55804">
    <property type="entry name" value="Phoshotransferase/anion transport protein"/>
    <property type="match status" value="1"/>
</dbReference>
<dbReference type="PANTHER" id="PTHR30185:SF18">
    <property type="entry name" value="TRANSCRIPTIONAL REGULATOR MTLR"/>
    <property type="match status" value="1"/>
</dbReference>
<evidence type="ECO:0000313" key="9">
    <source>
        <dbReference type="Proteomes" id="UP000741863"/>
    </source>
</evidence>
<dbReference type="Proteomes" id="UP000741863">
    <property type="component" value="Unassembled WGS sequence"/>
</dbReference>
<dbReference type="InterPro" id="IPR036634">
    <property type="entry name" value="PRD_sf"/>
</dbReference>
<proteinExistence type="predicted"/>
<dbReference type="InterPro" id="IPR013196">
    <property type="entry name" value="HTH_11"/>
</dbReference>
<dbReference type="Gene3D" id="1.10.10.10">
    <property type="entry name" value="Winged helix-like DNA-binding domain superfamily/Winged helix DNA-binding domain"/>
    <property type="match status" value="2"/>
</dbReference>
<dbReference type="Gene3D" id="1.10.1790.10">
    <property type="entry name" value="PRD domain"/>
    <property type="match status" value="2"/>
</dbReference>
<dbReference type="PROSITE" id="PS51099">
    <property type="entry name" value="PTS_EIIB_TYPE_2"/>
    <property type="match status" value="1"/>
</dbReference>
<evidence type="ECO:0000259" key="7">
    <source>
        <dbReference type="PROSITE" id="PS51372"/>
    </source>
</evidence>
<dbReference type="SUPFAM" id="SSF46785">
    <property type="entry name" value="Winged helix' DNA-binding domain"/>
    <property type="match status" value="1"/>
</dbReference>
<keyword evidence="1" id="KW-0808">Transferase</keyword>
<evidence type="ECO:0000259" key="6">
    <source>
        <dbReference type="PROSITE" id="PS51099"/>
    </source>
</evidence>
<feature type="domain" description="PRD" evidence="7">
    <location>
        <begin position="302"/>
        <end position="406"/>
    </location>
</feature>
<dbReference type="Pfam" id="PF02302">
    <property type="entry name" value="PTS_IIB"/>
    <property type="match status" value="1"/>
</dbReference>
<evidence type="ECO:0000256" key="3">
    <source>
        <dbReference type="ARBA" id="ARBA00023015"/>
    </source>
</evidence>
<dbReference type="Gene3D" id="3.40.930.10">
    <property type="entry name" value="Mannitol-specific EII, Chain A"/>
    <property type="match status" value="1"/>
</dbReference>
<dbReference type="InterPro" id="IPR003501">
    <property type="entry name" value="PTS_EIIB_2/3"/>
</dbReference>
<dbReference type="PROSITE" id="PS51372">
    <property type="entry name" value="PRD_2"/>
    <property type="match status" value="2"/>
</dbReference>
<keyword evidence="2" id="KW-0677">Repeat</keyword>
<evidence type="ECO:0000256" key="2">
    <source>
        <dbReference type="ARBA" id="ARBA00022737"/>
    </source>
</evidence>
<dbReference type="CDD" id="cd05568">
    <property type="entry name" value="PTS_IIB_bgl_like"/>
    <property type="match status" value="1"/>
</dbReference>
<keyword evidence="4" id="KW-0804">Transcription</keyword>
<gene>
    <name evidence="8" type="ORF">JOD17_003836</name>
</gene>
<evidence type="ECO:0000259" key="5">
    <source>
        <dbReference type="PROSITE" id="PS51094"/>
    </source>
</evidence>
<comment type="caution">
    <text evidence="8">The sequence shown here is derived from an EMBL/GenBank/DDBJ whole genome shotgun (WGS) entry which is preliminary data.</text>
</comment>
<feature type="domain" description="PRD" evidence="7">
    <location>
        <begin position="189"/>
        <end position="297"/>
    </location>
</feature>
<dbReference type="InterPro" id="IPR036390">
    <property type="entry name" value="WH_DNA-bd_sf"/>
</dbReference>
<dbReference type="InterPro" id="IPR002178">
    <property type="entry name" value="PTS_EIIA_type-2_dom"/>
</dbReference>
<accession>A0ABS2PGZ2</accession>
<dbReference type="InterPro" id="IPR011608">
    <property type="entry name" value="PRD"/>
</dbReference>
<evidence type="ECO:0000313" key="8">
    <source>
        <dbReference type="EMBL" id="MBM7634710.1"/>
    </source>
</evidence>
<dbReference type="SUPFAM" id="SSF52794">
    <property type="entry name" value="PTS system IIB component-like"/>
    <property type="match status" value="1"/>
</dbReference>
<dbReference type="Pfam" id="PF00359">
    <property type="entry name" value="PTS_EIIA_2"/>
    <property type="match status" value="1"/>
</dbReference>
<dbReference type="RefSeq" id="WP_204699487.1">
    <property type="nucleotide sequence ID" value="NZ_JAFBEC010000016.1"/>
</dbReference>
<keyword evidence="9" id="KW-1185">Reference proteome</keyword>
<protein>
    <submittedName>
        <fullName evidence="8">Mannitol operon transcriptional antiterminator</fullName>
    </submittedName>
</protein>
<dbReference type="Pfam" id="PF00874">
    <property type="entry name" value="PRD"/>
    <property type="match status" value="2"/>
</dbReference>
<organism evidence="8 9">
    <name type="scientific">Geomicrobium sediminis</name>
    <dbReference type="NCBI Taxonomy" id="1347788"/>
    <lineage>
        <taxon>Bacteria</taxon>
        <taxon>Bacillati</taxon>
        <taxon>Bacillota</taxon>
        <taxon>Bacilli</taxon>
        <taxon>Bacillales</taxon>
        <taxon>Geomicrobium</taxon>
    </lineage>
</organism>
<name>A0ABS2PGZ2_9BACL</name>
<sequence>MQLTARERQVVTLLLAASSPLTQASLAEATSVSLRTIQRDLKGIEKELAKINVNLERLPDQTVQLRGDTHVLSQYVKTDVHRDYTSDERQQVLLVRLLQEREPVKLFTLASELRVTAATISSDLDKASQWLETYGLQVVRKRGYGIEIQGAEERKRRALSGIISIHFNESELYEVLYEENVHNQIAERLLHIVDVERVKEVSHVIQTEKPALFPYMADQSLIALVVHTALAVKRLELGEIIMMDTDQLEALRKMDEFEVASMLARALEKQMNIRIPDEEVGYLVMHLRGARISGSQSLPFEEQNAELIGRIKALIYGVEKELNTSIYGPTLVQDLLAHLKPALYRIRQGMHISNPLLQRLQNDYETLFNIVRGQAQVAFEPLQLPDEEIGYLCLHFGSVLERRKRSHHVSALVICPSGIGSAKMLASRIEQEIPEISTIKNASLLELSKEKANYDVIISTVNIDDMDRVFHVSPVLTELEVKEIRQYIRGLPTKNPMKTQDQSVGVKVAFQQISSLSAMMERLLESIRFFSHRDMWQGIEASVEEMHRLGFVDHVDAIVTMLKERERVGGLAIPNTDIALYHGRNDAVRDPFFNVIDLEEAISLPSMIEGHEWVKRIVVYAAPKEITPHHLSFLSYVSTLFIGSEQDVKVFSEGKRDELLALLEEKAKQYLINFIREGD</sequence>
<dbReference type="PROSITE" id="PS51094">
    <property type="entry name" value="PTS_EIIA_TYPE_2"/>
    <property type="match status" value="1"/>
</dbReference>
<dbReference type="Pfam" id="PF08279">
    <property type="entry name" value="HTH_11"/>
    <property type="match status" value="2"/>
</dbReference>
<dbReference type="InterPro" id="IPR013011">
    <property type="entry name" value="PTS_EIIB_2"/>
</dbReference>
<dbReference type="EMBL" id="JAFBEC010000016">
    <property type="protein sequence ID" value="MBM7634710.1"/>
    <property type="molecule type" value="Genomic_DNA"/>
</dbReference>
<dbReference type="InterPro" id="IPR036095">
    <property type="entry name" value="PTS_EIIB-like_sf"/>
</dbReference>